<sequence length="447" mass="49579">MNNFSLDFSSDFRPLAARMRPRTVEEYIGQRHILGEGKPLRRALEAGHLHSMILWGPPGTGKTTLAEVAAHYANAEVERVSAVTSGVKDIRAAIEKARENKMAGRRTILFVDEVHRFNKSQQDAFLPHIEDGTVTFIGATTENPSFELNNALLSRARVYKLKSLEQDEVLAVIEQALADPERGVSGADKLVFVDDVKAQLATLVNGDARMSLNYLEQLIDMADEDSSGMKQINLALLAEVSGEKIARFDNKGDLWYDMISAVHKSIRGSSPDGALYWFARMLQAGCDPLYVARRLLAIASEDVGNADPRAMQVAISAWDCFTRVGAYEGERAIAQAIVYLASAPKSNAVYTAFKQAKADAMNHPDYEVPVHLRNAPTKLMKEMGYGEEYRYAHDEPGAYAAGECYFPQEMAGTRYYHPTNRGLETKIAEKLDYLASLDAKSALKRYQ</sequence>
<dbReference type="Gene3D" id="1.20.272.10">
    <property type="match status" value="1"/>
</dbReference>
<dbReference type="InterPro" id="IPR021886">
    <property type="entry name" value="MgsA_C"/>
</dbReference>
<organism evidence="7 8">
    <name type="scientific">Photobacterium atrarenae</name>
    <dbReference type="NCBI Taxonomy" id="865757"/>
    <lineage>
        <taxon>Bacteria</taxon>
        <taxon>Pseudomonadati</taxon>
        <taxon>Pseudomonadota</taxon>
        <taxon>Gammaproteobacteria</taxon>
        <taxon>Vibrionales</taxon>
        <taxon>Vibrionaceae</taxon>
        <taxon>Photobacterium</taxon>
    </lineage>
</organism>
<dbReference type="Gene3D" id="1.10.3710.10">
    <property type="entry name" value="DNA polymerase III clamp loader subunits, C-terminal domain"/>
    <property type="match status" value="1"/>
</dbReference>
<evidence type="ECO:0000259" key="6">
    <source>
        <dbReference type="SMART" id="SM00382"/>
    </source>
</evidence>
<keyword evidence="8" id="KW-1185">Reference proteome</keyword>
<dbReference type="InterPro" id="IPR027417">
    <property type="entry name" value="P-loop_NTPase"/>
</dbReference>
<keyword evidence="4" id="KW-0547">Nucleotide-binding</keyword>
<dbReference type="SMART" id="SM00382">
    <property type="entry name" value="AAA"/>
    <property type="match status" value="1"/>
</dbReference>
<dbReference type="SUPFAM" id="SSF48019">
    <property type="entry name" value="post-AAA+ oligomerization domain-like"/>
    <property type="match status" value="1"/>
</dbReference>
<accession>A0ABY5GD80</accession>
<evidence type="ECO:0000313" key="8">
    <source>
        <dbReference type="Proteomes" id="UP001057998"/>
    </source>
</evidence>
<dbReference type="PANTHER" id="PTHR13779:SF7">
    <property type="entry name" value="ATPASE WRNIP1"/>
    <property type="match status" value="1"/>
</dbReference>
<proteinExistence type="inferred from homology"/>
<comment type="function">
    <text evidence="1">DNA-dependent ATPase that plays important roles in cellular responses to stalled DNA replication processes.</text>
</comment>
<gene>
    <name evidence="7" type="ORF">NNL38_10675</name>
</gene>
<dbReference type="CDD" id="cd00009">
    <property type="entry name" value="AAA"/>
    <property type="match status" value="1"/>
</dbReference>
<comment type="similarity">
    <text evidence="2">Belongs to the AAA ATPase family. RarA/MGS1/WRNIP1 subfamily.</text>
</comment>
<evidence type="ECO:0000256" key="3">
    <source>
        <dbReference type="ARBA" id="ARBA00020776"/>
    </source>
</evidence>
<dbReference type="Pfam" id="PF16193">
    <property type="entry name" value="AAA_assoc_2"/>
    <property type="match status" value="1"/>
</dbReference>
<dbReference type="Gene3D" id="3.40.50.300">
    <property type="entry name" value="P-loop containing nucleotide triphosphate hydrolases"/>
    <property type="match status" value="1"/>
</dbReference>
<protein>
    <recommendedName>
        <fullName evidence="3">Replication-associated recombination protein A</fullName>
    </recommendedName>
</protein>
<dbReference type="PANTHER" id="PTHR13779">
    <property type="entry name" value="WERNER HELICASE-INTERACTING PROTEIN 1 FAMILY MEMBER"/>
    <property type="match status" value="1"/>
</dbReference>
<feature type="domain" description="AAA+ ATPase" evidence="6">
    <location>
        <begin position="48"/>
        <end position="164"/>
    </location>
</feature>
<evidence type="ECO:0000256" key="1">
    <source>
        <dbReference type="ARBA" id="ARBA00002393"/>
    </source>
</evidence>
<dbReference type="InterPro" id="IPR032423">
    <property type="entry name" value="AAA_assoc_2"/>
</dbReference>
<dbReference type="RefSeq" id="WP_255388026.1">
    <property type="nucleotide sequence ID" value="NZ_CP101508.1"/>
</dbReference>
<evidence type="ECO:0000256" key="2">
    <source>
        <dbReference type="ARBA" id="ARBA00008959"/>
    </source>
</evidence>
<dbReference type="EMBL" id="CP101508">
    <property type="protein sequence ID" value="UTV26816.1"/>
    <property type="molecule type" value="Genomic_DNA"/>
</dbReference>
<dbReference type="Pfam" id="PF00004">
    <property type="entry name" value="AAA"/>
    <property type="match status" value="1"/>
</dbReference>
<dbReference type="InterPro" id="IPR051314">
    <property type="entry name" value="AAA_ATPase_RarA/MGS1/WRNIP1"/>
</dbReference>
<reference evidence="7" key="1">
    <citation type="submission" date="2022-07" db="EMBL/GenBank/DDBJ databases">
        <title>Genome sequencing of Photobacterium atrarenae GJH2-4.</title>
        <authorList>
            <person name="Park S.-J."/>
        </authorList>
    </citation>
    <scope>NUCLEOTIDE SEQUENCE</scope>
    <source>
        <strain evidence="7">GJH2-4</strain>
    </source>
</reference>
<dbReference type="Proteomes" id="UP001057998">
    <property type="component" value="Chromosome 1"/>
</dbReference>
<dbReference type="InterPro" id="IPR008921">
    <property type="entry name" value="DNA_pol3_clamp-load_cplx_C"/>
</dbReference>
<name>A0ABY5GD80_9GAMM</name>
<dbReference type="Pfam" id="PF12002">
    <property type="entry name" value="MgsA_C"/>
    <property type="match status" value="1"/>
</dbReference>
<dbReference type="Gene3D" id="1.10.8.60">
    <property type="match status" value="1"/>
</dbReference>
<evidence type="ECO:0000256" key="4">
    <source>
        <dbReference type="ARBA" id="ARBA00022741"/>
    </source>
</evidence>
<evidence type="ECO:0000256" key="5">
    <source>
        <dbReference type="ARBA" id="ARBA00022840"/>
    </source>
</evidence>
<evidence type="ECO:0000313" key="7">
    <source>
        <dbReference type="EMBL" id="UTV26816.1"/>
    </source>
</evidence>
<keyword evidence="5" id="KW-0067">ATP-binding</keyword>
<dbReference type="CDD" id="cd18139">
    <property type="entry name" value="HLD_clamp_RarA"/>
    <property type="match status" value="1"/>
</dbReference>
<dbReference type="InterPro" id="IPR003593">
    <property type="entry name" value="AAA+_ATPase"/>
</dbReference>
<dbReference type="SUPFAM" id="SSF52540">
    <property type="entry name" value="P-loop containing nucleoside triphosphate hydrolases"/>
    <property type="match status" value="1"/>
</dbReference>
<dbReference type="InterPro" id="IPR003959">
    <property type="entry name" value="ATPase_AAA_core"/>
</dbReference>